<evidence type="ECO:0000313" key="3">
    <source>
        <dbReference type="EnsemblFungi" id="EJT78390"/>
    </source>
</evidence>
<dbReference type="OrthoDB" id="10534008at2759"/>
<protein>
    <recommendedName>
        <fullName evidence="5">Infection structure specific protein</fullName>
    </recommendedName>
</protein>
<reference evidence="2" key="3">
    <citation type="submission" date="2010-09" db="EMBL/GenBank/DDBJ databases">
        <title>Annotation of Gaeumannomyces graminis var. tritici R3-111a-1.</title>
        <authorList>
            <consortium name="The Broad Institute Genome Sequencing Platform"/>
            <person name="Ma L.-J."/>
            <person name="Dead R."/>
            <person name="Young S.K."/>
            <person name="Zeng Q."/>
            <person name="Gargeya S."/>
            <person name="Fitzgerald M."/>
            <person name="Haas B."/>
            <person name="Abouelleil A."/>
            <person name="Alvarado L."/>
            <person name="Arachchi H.M."/>
            <person name="Berlin A."/>
            <person name="Brown A."/>
            <person name="Chapman S.B."/>
            <person name="Chen Z."/>
            <person name="Dunbar C."/>
            <person name="Freedman E."/>
            <person name="Gearin G."/>
            <person name="Gellesch M."/>
            <person name="Goldberg J."/>
            <person name="Griggs A."/>
            <person name="Gujja S."/>
            <person name="Heiman D."/>
            <person name="Howarth C."/>
            <person name="Larson L."/>
            <person name="Lui A."/>
            <person name="MacDonald P.J.P."/>
            <person name="Mehta T."/>
            <person name="Montmayeur A."/>
            <person name="Murphy C."/>
            <person name="Neiman D."/>
            <person name="Pearson M."/>
            <person name="Priest M."/>
            <person name="Roberts A."/>
            <person name="Saif S."/>
            <person name="Shea T."/>
            <person name="Shenoy N."/>
            <person name="Sisk P."/>
            <person name="Stolte C."/>
            <person name="Sykes S."/>
            <person name="Yandava C."/>
            <person name="Wortman J."/>
            <person name="Nusbaum C."/>
            <person name="Birren B."/>
        </authorList>
    </citation>
    <scope>NUCLEOTIDE SEQUENCE</scope>
    <source>
        <strain evidence="2">R3-111a-1</strain>
    </source>
</reference>
<evidence type="ECO:0000256" key="1">
    <source>
        <dbReference type="SAM" id="MobiDB-lite"/>
    </source>
</evidence>
<evidence type="ECO:0000313" key="2">
    <source>
        <dbReference type="EMBL" id="EJT78390.1"/>
    </source>
</evidence>
<dbReference type="eggNOG" id="ENOG502R11D">
    <property type="taxonomic scope" value="Eukaryota"/>
</dbReference>
<organism evidence="2">
    <name type="scientific">Gaeumannomyces tritici (strain R3-111a-1)</name>
    <name type="common">Wheat and barley take-all root rot fungus</name>
    <name type="synonym">Gaeumannomyces graminis var. tritici</name>
    <dbReference type="NCBI Taxonomy" id="644352"/>
    <lineage>
        <taxon>Eukaryota</taxon>
        <taxon>Fungi</taxon>
        <taxon>Dikarya</taxon>
        <taxon>Ascomycota</taxon>
        <taxon>Pezizomycotina</taxon>
        <taxon>Sordariomycetes</taxon>
        <taxon>Sordariomycetidae</taxon>
        <taxon>Magnaporthales</taxon>
        <taxon>Magnaporthaceae</taxon>
        <taxon>Gaeumannomyces</taxon>
    </lineage>
</organism>
<name>J3NQD4_GAET3</name>
<reference evidence="2" key="2">
    <citation type="submission" date="2010-07" db="EMBL/GenBank/DDBJ databases">
        <authorList>
            <consortium name="The Broad Institute Genome Sequencing Platform"/>
            <consortium name="Broad Institute Genome Sequencing Center for Infectious Disease"/>
            <person name="Ma L.-J."/>
            <person name="Dead R."/>
            <person name="Young S."/>
            <person name="Zeng Q."/>
            <person name="Koehrsen M."/>
            <person name="Alvarado L."/>
            <person name="Berlin A."/>
            <person name="Chapman S.B."/>
            <person name="Chen Z."/>
            <person name="Freedman E."/>
            <person name="Gellesch M."/>
            <person name="Goldberg J."/>
            <person name="Griggs A."/>
            <person name="Gujja S."/>
            <person name="Heilman E.R."/>
            <person name="Heiman D."/>
            <person name="Hepburn T."/>
            <person name="Howarth C."/>
            <person name="Jen D."/>
            <person name="Larson L."/>
            <person name="Mehta T."/>
            <person name="Neiman D."/>
            <person name="Pearson M."/>
            <person name="Roberts A."/>
            <person name="Saif S."/>
            <person name="Shea T."/>
            <person name="Shenoy N."/>
            <person name="Sisk P."/>
            <person name="Stolte C."/>
            <person name="Sykes S."/>
            <person name="Walk T."/>
            <person name="White J."/>
            <person name="Yandava C."/>
            <person name="Haas B."/>
            <person name="Nusbaum C."/>
            <person name="Birren B."/>
        </authorList>
    </citation>
    <scope>NUCLEOTIDE SEQUENCE</scope>
    <source>
        <strain evidence="2">R3-111a-1</strain>
    </source>
</reference>
<dbReference type="EnsemblFungi" id="EJT78390">
    <property type="protein sequence ID" value="EJT78390"/>
    <property type="gene ID" value="GGTG_03491"/>
</dbReference>
<feature type="region of interest" description="Disordered" evidence="1">
    <location>
        <begin position="112"/>
        <end position="161"/>
    </location>
</feature>
<dbReference type="RefSeq" id="XP_009219535.1">
    <property type="nucleotide sequence ID" value="XM_009221271.1"/>
</dbReference>
<reference evidence="3" key="4">
    <citation type="journal article" date="2015" name="G3 (Bethesda)">
        <title>Genome sequences of three phytopathogenic species of the Magnaporthaceae family of fungi.</title>
        <authorList>
            <person name="Okagaki L.H."/>
            <person name="Nunes C.C."/>
            <person name="Sailsbery J."/>
            <person name="Clay B."/>
            <person name="Brown D."/>
            <person name="John T."/>
            <person name="Oh Y."/>
            <person name="Young N."/>
            <person name="Fitzgerald M."/>
            <person name="Haas B.J."/>
            <person name="Zeng Q."/>
            <person name="Young S."/>
            <person name="Adiconis X."/>
            <person name="Fan L."/>
            <person name="Levin J.Z."/>
            <person name="Mitchell T.K."/>
            <person name="Okubara P.A."/>
            <person name="Farman M.L."/>
            <person name="Kohn L.M."/>
            <person name="Birren B."/>
            <person name="Ma L.-J."/>
            <person name="Dean R.A."/>
        </authorList>
    </citation>
    <scope>NUCLEOTIDE SEQUENCE</scope>
    <source>
        <strain evidence="3">R3-111a-1</strain>
    </source>
</reference>
<evidence type="ECO:0000313" key="4">
    <source>
        <dbReference type="Proteomes" id="UP000006039"/>
    </source>
</evidence>
<dbReference type="VEuPathDB" id="FungiDB:GGTG_03491"/>
<dbReference type="GeneID" id="20343949"/>
<dbReference type="HOGENOM" id="CLU_1540372_0_0_1"/>
<feature type="compositionally biased region" description="Low complexity" evidence="1">
    <location>
        <begin position="112"/>
        <end position="140"/>
    </location>
</feature>
<reference evidence="3" key="5">
    <citation type="submission" date="2018-04" db="UniProtKB">
        <authorList>
            <consortium name="EnsemblFungi"/>
        </authorList>
    </citation>
    <scope>IDENTIFICATION</scope>
    <source>
        <strain evidence="3">R3-111a-1</strain>
    </source>
</reference>
<keyword evidence="4" id="KW-1185">Reference proteome</keyword>
<evidence type="ECO:0008006" key="5">
    <source>
        <dbReference type="Google" id="ProtNLM"/>
    </source>
</evidence>
<dbReference type="AlphaFoldDB" id="J3NQD4"/>
<dbReference type="EMBL" id="GL385396">
    <property type="protein sequence ID" value="EJT78390.1"/>
    <property type="molecule type" value="Genomic_DNA"/>
</dbReference>
<dbReference type="Proteomes" id="UP000006039">
    <property type="component" value="Unassembled WGS sequence"/>
</dbReference>
<sequence>MSTSLSLPPLTATSACSSAWSVISAQVPTPTAFSSQFAAASTDPCATIGLETVNPEAFSSYAADLLAIMSRNAEYVVSATVLCSDFLVSTAEAEAARSRSCLATRTGANATVTSTTTSSTGTGTTGQPGTTATTTSRTTGTGTGTGTGQPAGTTTGSPGGSAGWTVRSSVGLLAGAVFAVGMFNM</sequence>
<reference evidence="4" key="1">
    <citation type="submission" date="2010-07" db="EMBL/GenBank/DDBJ databases">
        <title>The genome sequence of Gaeumannomyces graminis var. tritici strain R3-111a-1.</title>
        <authorList>
            <consortium name="The Broad Institute Genome Sequencing Platform"/>
            <person name="Ma L.-J."/>
            <person name="Dead R."/>
            <person name="Young S."/>
            <person name="Zeng Q."/>
            <person name="Koehrsen M."/>
            <person name="Alvarado L."/>
            <person name="Berlin A."/>
            <person name="Chapman S.B."/>
            <person name="Chen Z."/>
            <person name="Freedman E."/>
            <person name="Gellesch M."/>
            <person name="Goldberg J."/>
            <person name="Griggs A."/>
            <person name="Gujja S."/>
            <person name="Heilman E.R."/>
            <person name="Heiman D."/>
            <person name="Hepburn T."/>
            <person name="Howarth C."/>
            <person name="Jen D."/>
            <person name="Larson L."/>
            <person name="Mehta T."/>
            <person name="Neiman D."/>
            <person name="Pearson M."/>
            <person name="Roberts A."/>
            <person name="Saif S."/>
            <person name="Shea T."/>
            <person name="Shenoy N."/>
            <person name="Sisk P."/>
            <person name="Stolte C."/>
            <person name="Sykes S."/>
            <person name="Walk T."/>
            <person name="White J."/>
            <person name="Yandava C."/>
            <person name="Haas B."/>
            <person name="Nusbaum C."/>
            <person name="Birren B."/>
        </authorList>
    </citation>
    <scope>NUCLEOTIDE SEQUENCE [LARGE SCALE GENOMIC DNA]</scope>
    <source>
        <strain evidence="4">R3-111a-1</strain>
    </source>
</reference>
<proteinExistence type="predicted"/>
<gene>
    <name evidence="3" type="primary">20343949</name>
    <name evidence="2" type="ORF">GGTG_03491</name>
</gene>
<accession>J3NQD4</accession>